<sequence length="647" mass="74612">MQNNPSHNERFVGPLWNEHIKHILIPPSQENTLLLDTFLRNDPLWQNHAESVYAGIIILDTQGIVVDSTCHPVALSPPWTDEIIGKPFVQISWWSYDLLIQQRIRTAIDYAIHGQIVRIDTRILCPSGSFRDIKATITPQLDIFNNISCLIYSYLDTTEKRRTEEDIRMLINAMPQLVWMARADGYINYANQRWLNYTGMTLGEIQDWGWSACLHPDDFERTTNEWRECIRTGKPFEVEQRLRNIHTQNYRWFLARGEPVRNTHGEIVQWIGTVTDIHEQKLLETALRTSYVRFKRLFTSNIIGIALADIHGRVIEANQAYLDIIGYSQAELEEGLARWNTTTPDEYRSLDEKAIRELLETGTCTPFEKVYRRHNDGRIVPVLLGGAMMEKGSDQLICFIMDMTPQKELEKKKDEFISIASHELKTPLAALKMLLHFVKKHLKHHSYDKVESYLMRTDIQVAVLTDLINDLLDVSKIRMGRFSYIDEMLDLDVFVRRIIDEMQETTTTHNLHLHGATSMHTLGDKHRLSQVFTNLLTNAIKYSPQANTVDITLTSSEHTAFIQIRDYGIGIPEEFQANIFERFNRGSFSKEEHIFPGLGMGLYIAHEIINHYGGTIKLKSEAGYGTTFTVSLPIIRTTPVNNIAYAH</sequence>
<dbReference type="PROSITE" id="PS50109">
    <property type="entry name" value="HIS_KIN"/>
    <property type="match status" value="1"/>
</dbReference>
<keyword evidence="3" id="KW-0597">Phosphoprotein</keyword>
<keyword evidence="4" id="KW-0808">Transferase</keyword>
<dbReference type="SUPFAM" id="SSF47384">
    <property type="entry name" value="Homodimeric domain of signal transducing histidine kinase"/>
    <property type="match status" value="1"/>
</dbReference>
<dbReference type="SMART" id="SM00086">
    <property type="entry name" value="PAC"/>
    <property type="match status" value="3"/>
</dbReference>
<feature type="domain" description="PAS" evidence="8">
    <location>
        <begin position="290"/>
        <end position="362"/>
    </location>
</feature>
<dbReference type="SUPFAM" id="SSF55785">
    <property type="entry name" value="PYP-like sensor domain (PAS domain)"/>
    <property type="match status" value="3"/>
</dbReference>
<keyword evidence="11" id="KW-1185">Reference proteome</keyword>
<evidence type="ECO:0000313" key="11">
    <source>
        <dbReference type="Proteomes" id="UP000612362"/>
    </source>
</evidence>
<evidence type="ECO:0000256" key="2">
    <source>
        <dbReference type="ARBA" id="ARBA00012438"/>
    </source>
</evidence>
<dbReference type="InterPro" id="IPR036097">
    <property type="entry name" value="HisK_dim/P_sf"/>
</dbReference>
<dbReference type="RefSeq" id="WP_220196207.1">
    <property type="nucleotide sequence ID" value="NZ_BNJF01000002.1"/>
</dbReference>
<feature type="domain" description="Histidine kinase" evidence="7">
    <location>
        <begin position="419"/>
        <end position="636"/>
    </location>
</feature>
<dbReference type="Pfam" id="PF08447">
    <property type="entry name" value="PAS_3"/>
    <property type="match status" value="1"/>
</dbReference>
<dbReference type="Pfam" id="PF00512">
    <property type="entry name" value="HisKA"/>
    <property type="match status" value="1"/>
</dbReference>
<dbReference type="PROSITE" id="PS50112">
    <property type="entry name" value="PAS"/>
    <property type="match status" value="2"/>
</dbReference>
<evidence type="ECO:0000256" key="6">
    <source>
        <dbReference type="ARBA" id="ARBA00023012"/>
    </source>
</evidence>
<name>A0A8J3I022_9CHLR</name>
<dbReference type="Gene3D" id="3.30.565.10">
    <property type="entry name" value="Histidine kinase-like ATPase, C-terminal domain"/>
    <property type="match status" value="1"/>
</dbReference>
<dbReference type="InterPro" id="IPR004358">
    <property type="entry name" value="Sig_transdc_His_kin-like_C"/>
</dbReference>
<dbReference type="InterPro" id="IPR000700">
    <property type="entry name" value="PAS-assoc_C"/>
</dbReference>
<dbReference type="PANTHER" id="PTHR43304:SF1">
    <property type="entry name" value="PAC DOMAIN-CONTAINING PROTEIN"/>
    <property type="match status" value="1"/>
</dbReference>
<evidence type="ECO:0000259" key="9">
    <source>
        <dbReference type="PROSITE" id="PS50113"/>
    </source>
</evidence>
<dbReference type="FunFam" id="3.30.565.10:FF:000006">
    <property type="entry name" value="Sensor histidine kinase WalK"/>
    <property type="match status" value="1"/>
</dbReference>
<gene>
    <name evidence="10" type="ORF">KSX_50220</name>
</gene>
<dbReference type="FunFam" id="3.30.450.20:FF:000099">
    <property type="entry name" value="Sensory box sensor histidine kinase"/>
    <property type="match status" value="1"/>
</dbReference>
<dbReference type="PROSITE" id="PS50113">
    <property type="entry name" value="PAC"/>
    <property type="match status" value="1"/>
</dbReference>
<dbReference type="CDD" id="cd00130">
    <property type="entry name" value="PAS"/>
    <property type="match status" value="3"/>
</dbReference>
<dbReference type="NCBIfam" id="TIGR00229">
    <property type="entry name" value="sensory_box"/>
    <property type="match status" value="2"/>
</dbReference>
<protein>
    <recommendedName>
        <fullName evidence="2">histidine kinase</fullName>
        <ecNumber evidence="2">2.7.13.3</ecNumber>
    </recommendedName>
</protein>
<feature type="domain" description="PAC" evidence="9">
    <location>
        <begin position="236"/>
        <end position="289"/>
    </location>
</feature>
<comment type="catalytic activity">
    <reaction evidence="1">
        <text>ATP + protein L-histidine = ADP + protein N-phospho-L-histidine.</text>
        <dbReference type="EC" id="2.7.13.3"/>
    </reaction>
</comment>
<dbReference type="Proteomes" id="UP000612362">
    <property type="component" value="Unassembled WGS sequence"/>
</dbReference>
<dbReference type="CDD" id="cd00082">
    <property type="entry name" value="HisKA"/>
    <property type="match status" value="1"/>
</dbReference>
<dbReference type="CDD" id="cd00075">
    <property type="entry name" value="HATPase"/>
    <property type="match status" value="1"/>
</dbReference>
<evidence type="ECO:0000313" key="10">
    <source>
        <dbReference type="EMBL" id="GHO46859.1"/>
    </source>
</evidence>
<dbReference type="SUPFAM" id="SSF55874">
    <property type="entry name" value="ATPase domain of HSP90 chaperone/DNA topoisomerase II/histidine kinase"/>
    <property type="match status" value="1"/>
</dbReference>
<dbReference type="Pfam" id="PF02518">
    <property type="entry name" value="HATPase_c"/>
    <property type="match status" value="1"/>
</dbReference>
<dbReference type="InterPro" id="IPR003661">
    <property type="entry name" value="HisK_dim/P_dom"/>
</dbReference>
<feature type="domain" description="PAS" evidence="8">
    <location>
        <begin position="163"/>
        <end position="233"/>
    </location>
</feature>
<evidence type="ECO:0000256" key="1">
    <source>
        <dbReference type="ARBA" id="ARBA00000085"/>
    </source>
</evidence>
<dbReference type="SMART" id="SM00091">
    <property type="entry name" value="PAS"/>
    <property type="match status" value="3"/>
</dbReference>
<accession>A0A8J3I022</accession>
<evidence type="ECO:0000259" key="8">
    <source>
        <dbReference type="PROSITE" id="PS50112"/>
    </source>
</evidence>
<keyword evidence="6" id="KW-0902">Two-component regulatory system</keyword>
<dbReference type="SMART" id="SM00388">
    <property type="entry name" value="HisKA"/>
    <property type="match status" value="1"/>
</dbReference>
<evidence type="ECO:0000259" key="7">
    <source>
        <dbReference type="PROSITE" id="PS50109"/>
    </source>
</evidence>
<dbReference type="InterPro" id="IPR013655">
    <property type="entry name" value="PAS_fold_3"/>
</dbReference>
<evidence type="ECO:0000256" key="3">
    <source>
        <dbReference type="ARBA" id="ARBA00022553"/>
    </source>
</evidence>
<dbReference type="InterPro" id="IPR003594">
    <property type="entry name" value="HATPase_dom"/>
</dbReference>
<dbReference type="EC" id="2.7.13.3" evidence="2"/>
<reference evidence="10" key="1">
    <citation type="submission" date="2020-10" db="EMBL/GenBank/DDBJ databases">
        <title>Taxonomic study of unclassified bacteria belonging to the class Ktedonobacteria.</title>
        <authorList>
            <person name="Yabe S."/>
            <person name="Wang C.M."/>
            <person name="Zheng Y."/>
            <person name="Sakai Y."/>
            <person name="Cavaletti L."/>
            <person name="Monciardini P."/>
            <person name="Donadio S."/>
        </authorList>
    </citation>
    <scope>NUCLEOTIDE SEQUENCE</scope>
    <source>
        <strain evidence="10">SOSP1-1</strain>
    </source>
</reference>
<dbReference type="Gene3D" id="3.30.450.20">
    <property type="entry name" value="PAS domain"/>
    <property type="match status" value="3"/>
</dbReference>
<dbReference type="InterPro" id="IPR005467">
    <property type="entry name" value="His_kinase_dom"/>
</dbReference>
<dbReference type="PRINTS" id="PR00344">
    <property type="entry name" value="BCTRLSENSOR"/>
</dbReference>
<evidence type="ECO:0000256" key="5">
    <source>
        <dbReference type="ARBA" id="ARBA00022777"/>
    </source>
</evidence>
<dbReference type="InterPro" id="IPR001610">
    <property type="entry name" value="PAC"/>
</dbReference>
<organism evidence="10 11">
    <name type="scientific">Ktedonospora formicarum</name>
    <dbReference type="NCBI Taxonomy" id="2778364"/>
    <lineage>
        <taxon>Bacteria</taxon>
        <taxon>Bacillati</taxon>
        <taxon>Chloroflexota</taxon>
        <taxon>Ktedonobacteria</taxon>
        <taxon>Ktedonobacterales</taxon>
        <taxon>Ktedonobacteraceae</taxon>
        <taxon>Ktedonospora</taxon>
    </lineage>
</organism>
<dbReference type="Gene3D" id="1.10.287.130">
    <property type="match status" value="1"/>
</dbReference>
<dbReference type="SMART" id="SM00387">
    <property type="entry name" value="HATPase_c"/>
    <property type="match status" value="1"/>
</dbReference>
<dbReference type="InterPro" id="IPR035965">
    <property type="entry name" value="PAS-like_dom_sf"/>
</dbReference>
<dbReference type="InterPro" id="IPR052162">
    <property type="entry name" value="Sensor_kinase/Photoreceptor"/>
</dbReference>
<dbReference type="InterPro" id="IPR000014">
    <property type="entry name" value="PAS"/>
</dbReference>
<comment type="caution">
    <text evidence="10">The sequence shown here is derived from an EMBL/GenBank/DDBJ whole genome shotgun (WGS) entry which is preliminary data.</text>
</comment>
<dbReference type="Pfam" id="PF13426">
    <property type="entry name" value="PAS_9"/>
    <property type="match status" value="1"/>
</dbReference>
<dbReference type="GO" id="GO:0000155">
    <property type="term" value="F:phosphorelay sensor kinase activity"/>
    <property type="evidence" value="ECO:0007669"/>
    <property type="project" value="InterPro"/>
</dbReference>
<keyword evidence="5" id="KW-0418">Kinase</keyword>
<dbReference type="AlphaFoldDB" id="A0A8J3I022"/>
<dbReference type="EMBL" id="BNJF01000002">
    <property type="protein sequence ID" value="GHO46859.1"/>
    <property type="molecule type" value="Genomic_DNA"/>
</dbReference>
<proteinExistence type="predicted"/>
<dbReference type="InterPro" id="IPR036890">
    <property type="entry name" value="HATPase_C_sf"/>
</dbReference>
<evidence type="ECO:0000256" key="4">
    <source>
        <dbReference type="ARBA" id="ARBA00022679"/>
    </source>
</evidence>
<dbReference type="PANTHER" id="PTHR43304">
    <property type="entry name" value="PHYTOCHROME-LIKE PROTEIN CPH1"/>
    <property type="match status" value="1"/>
</dbReference>